<reference evidence="1 2" key="1">
    <citation type="submission" date="2014-04" db="EMBL/GenBank/DDBJ databases">
        <authorList>
            <consortium name="DOE Joint Genome Institute"/>
            <person name="Kuo A."/>
            <person name="Martino E."/>
            <person name="Perotto S."/>
            <person name="Kohler A."/>
            <person name="Nagy L.G."/>
            <person name="Floudas D."/>
            <person name="Copeland A."/>
            <person name="Barry K.W."/>
            <person name="Cichocki N."/>
            <person name="Veneault-Fourrey C."/>
            <person name="LaButti K."/>
            <person name="Lindquist E.A."/>
            <person name="Lipzen A."/>
            <person name="Lundell T."/>
            <person name="Morin E."/>
            <person name="Murat C."/>
            <person name="Sun H."/>
            <person name="Tunlid A."/>
            <person name="Henrissat B."/>
            <person name="Grigoriev I.V."/>
            <person name="Hibbett D.S."/>
            <person name="Martin F."/>
            <person name="Nordberg H.P."/>
            <person name="Cantor M.N."/>
            <person name="Hua S.X."/>
        </authorList>
    </citation>
    <scope>NUCLEOTIDE SEQUENCE [LARGE SCALE GENOMIC DNA]</scope>
    <source>
        <strain evidence="1 2">Zn</strain>
    </source>
</reference>
<dbReference type="EMBL" id="KN832875">
    <property type="protein sequence ID" value="KIN02152.1"/>
    <property type="molecule type" value="Genomic_DNA"/>
</dbReference>
<dbReference type="PANTHER" id="PTHR12459:SF19">
    <property type="entry name" value="TRANSMEMBRANE PROTEIN 135 N-TERMINAL DOMAIN-CONTAINING PROTEIN"/>
    <property type="match status" value="1"/>
</dbReference>
<dbReference type="InterPro" id="IPR026749">
    <property type="entry name" value="Tmem135"/>
</dbReference>
<dbReference type="AlphaFoldDB" id="A0A0C3HIK0"/>
<dbReference type="HOGENOM" id="CLU_038406_0_0_1"/>
<evidence type="ECO:0000313" key="2">
    <source>
        <dbReference type="Proteomes" id="UP000054321"/>
    </source>
</evidence>
<dbReference type="OrthoDB" id="291792at2759"/>
<accession>A0A0C3HIK0</accession>
<evidence type="ECO:0000313" key="1">
    <source>
        <dbReference type="EMBL" id="KIN02152.1"/>
    </source>
</evidence>
<dbReference type="InParanoid" id="A0A0C3HIK0"/>
<sequence>MTSPASDGPKGQRVSAKSTADPILRNALRYTISAQEYETLHKYIISRSKVLKRNAPTVAKVERLVERPGRDDYHASAVRAASRVFVATGAALKLYGLVMERVLGQKSAQGKKLPFWRSPNFRLSLSISTILLLHRILFRFFTRLRAQLLSPEAHPFRQRNKRTGQSLTSSLAPAIGASLAGFMLAVYPSEQLRVTIAIYALSRAAEFAYNHAEEEGWIWGQRSGIERPWWWGSWLLFPLTCGQLAHAFIFDRETVPEGLSDFIFKNSPQYLHGKPVDYPSNLPWPSPDEVVDKVAQMSRLNYPPFTSPILFPDSTTLPNSLASISPITAPAHPLIHSLTCATLHPSDTSCLRTYLTYWIQVFPRITRMFAILFAVLSIPKYKSFYHSPILSLNSLASRILRYAAFVAGSIGTSWASICLFQQLFPKRFLATQRFFLGGVLGGLWGWIVRGDARGEFLYGMRTSLDSLWKVGRKRGWWKGIRGGDVGLFVASLMVINVIYERDARAINSGVVRRGISSLRGEGLRDWVEEEDGGKERGIER</sequence>
<keyword evidence="2" id="KW-1185">Reference proteome</keyword>
<dbReference type="Proteomes" id="UP000054321">
    <property type="component" value="Unassembled WGS sequence"/>
</dbReference>
<evidence type="ECO:0008006" key="3">
    <source>
        <dbReference type="Google" id="ProtNLM"/>
    </source>
</evidence>
<dbReference type="PANTHER" id="PTHR12459">
    <property type="entry name" value="TRANSMEMBRANE PROTEIN 135-RELATED"/>
    <property type="match status" value="1"/>
</dbReference>
<gene>
    <name evidence="1" type="ORF">OIDMADRAFT_162128</name>
</gene>
<proteinExistence type="predicted"/>
<reference evidence="2" key="2">
    <citation type="submission" date="2015-01" db="EMBL/GenBank/DDBJ databases">
        <title>Evolutionary Origins and Diversification of the Mycorrhizal Mutualists.</title>
        <authorList>
            <consortium name="DOE Joint Genome Institute"/>
            <consortium name="Mycorrhizal Genomics Consortium"/>
            <person name="Kohler A."/>
            <person name="Kuo A."/>
            <person name="Nagy L.G."/>
            <person name="Floudas D."/>
            <person name="Copeland A."/>
            <person name="Barry K.W."/>
            <person name="Cichocki N."/>
            <person name="Veneault-Fourrey C."/>
            <person name="LaButti K."/>
            <person name="Lindquist E.A."/>
            <person name="Lipzen A."/>
            <person name="Lundell T."/>
            <person name="Morin E."/>
            <person name="Murat C."/>
            <person name="Riley R."/>
            <person name="Ohm R."/>
            <person name="Sun H."/>
            <person name="Tunlid A."/>
            <person name="Henrissat B."/>
            <person name="Grigoriev I.V."/>
            <person name="Hibbett D.S."/>
            <person name="Martin F."/>
        </authorList>
    </citation>
    <scope>NUCLEOTIDE SEQUENCE [LARGE SCALE GENOMIC DNA]</scope>
    <source>
        <strain evidence="2">Zn</strain>
    </source>
</reference>
<organism evidence="1 2">
    <name type="scientific">Oidiodendron maius (strain Zn)</name>
    <dbReference type="NCBI Taxonomy" id="913774"/>
    <lineage>
        <taxon>Eukaryota</taxon>
        <taxon>Fungi</taxon>
        <taxon>Dikarya</taxon>
        <taxon>Ascomycota</taxon>
        <taxon>Pezizomycotina</taxon>
        <taxon>Leotiomycetes</taxon>
        <taxon>Leotiomycetes incertae sedis</taxon>
        <taxon>Myxotrichaceae</taxon>
        <taxon>Oidiodendron</taxon>
    </lineage>
</organism>
<name>A0A0C3HIK0_OIDMZ</name>
<protein>
    <recommendedName>
        <fullName evidence="3">Transmembrane protein 135 N-terminal domain-containing protein</fullName>
    </recommendedName>
</protein>